<dbReference type="PRINTS" id="PR00680">
    <property type="entry name" value="PTREFOIL"/>
</dbReference>
<dbReference type="InterPro" id="IPR000519">
    <property type="entry name" value="P_trefoil_dom"/>
</dbReference>
<name>A0ABN9GGU3_9NEOB</name>
<feature type="disulfide bond" evidence="4">
    <location>
        <begin position="28"/>
        <end position="43"/>
    </location>
</feature>
<dbReference type="EMBL" id="CATNWA010018561">
    <property type="protein sequence ID" value="CAI9608149.1"/>
    <property type="molecule type" value="Genomic_DNA"/>
</dbReference>
<keyword evidence="2" id="KW-0964">Secreted</keyword>
<dbReference type="SMART" id="SM00018">
    <property type="entry name" value="PD"/>
    <property type="match status" value="2"/>
</dbReference>
<dbReference type="PANTHER" id="PTHR13826">
    <property type="entry name" value="INTESTINAL TREFOIL FACTOR-RELATED"/>
    <property type="match status" value="1"/>
</dbReference>
<accession>A0ABN9GGU3</accession>
<feature type="chain" id="PRO_5045036902" description="P-type domain-containing protein" evidence="5">
    <location>
        <begin position="21"/>
        <end position="122"/>
    </location>
</feature>
<protein>
    <recommendedName>
        <fullName evidence="6">P-type domain-containing protein</fullName>
    </recommendedName>
</protein>
<feature type="domain" description="P-type" evidence="6">
    <location>
        <begin position="66"/>
        <end position="108"/>
    </location>
</feature>
<evidence type="ECO:0000256" key="3">
    <source>
        <dbReference type="ARBA" id="ARBA00023157"/>
    </source>
</evidence>
<dbReference type="SUPFAM" id="SSF57492">
    <property type="entry name" value="Trefoil"/>
    <property type="match status" value="2"/>
</dbReference>
<keyword evidence="8" id="KW-1185">Reference proteome</keyword>
<comment type="caution">
    <text evidence="7">The sequence shown here is derived from an EMBL/GenBank/DDBJ whole genome shotgun (WGS) entry which is preliminary data.</text>
</comment>
<dbReference type="Proteomes" id="UP001162483">
    <property type="component" value="Unassembled WGS sequence"/>
</dbReference>
<evidence type="ECO:0000256" key="2">
    <source>
        <dbReference type="ARBA" id="ARBA00022525"/>
    </source>
</evidence>
<evidence type="ECO:0000256" key="5">
    <source>
        <dbReference type="SAM" id="SignalP"/>
    </source>
</evidence>
<feature type="disulfide bond" evidence="4">
    <location>
        <begin position="18"/>
        <end position="44"/>
    </location>
</feature>
<comment type="subcellular location">
    <subcellularLocation>
        <location evidence="1">Secreted</location>
    </subcellularLocation>
</comment>
<feature type="signal peptide" evidence="5">
    <location>
        <begin position="1"/>
        <end position="20"/>
    </location>
</feature>
<dbReference type="Pfam" id="PF00088">
    <property type="entry name" value="Trefoil"/>
    <property type="match status" value="2"/>
</dbReference>
<feature type="disulfide bond" evidence="4">
    <location>
        <begin position="77"/>
        <end position="92"/>
    </location>
</feature>
<dbReference type="InterPro" id="IPR044913">
    <property type="entry name" value="P_trefoil_dom_sf"/>
</dbReference>
<reference evidence="7" key="1">
    <citation type="submission" date="2023-05" db="EMBL/GenBank/DDBJ databases">
        <authorList>
            <person name="Stuckert A."/>
        </authorList>
    </citation>
    <scope>NUCLEOTIDE SEQUENCE</scope>
</reference>
<keyword evidence="5" id="KW-0732">Signal</keyword>
<proteinExistence type="predicted"/>
<evidence type="ECO:0000313" key="8">
    <source>
        <dbReference type="Proteomes" id="UP001162483"/>
    </source>
</evidence>
<evidence type="ECO:0000313" key="7">
    <source>
        <dbReference type="EMBL" id="CAI9608149.1"/>
    </source>
</evidence>
<dbReference type="Gene3D" id="4.10.110.10">
    <property type="entry name" value="Spasmolytic Protein, domain 1"/>
    <property type="match status" value="2"/>
</dbReference>
<gene>
    <name evidence="7" type="ORF">SPARVUS_LOCUS14055229</name>
</gene>
<feature type="domain" description="P-type" evidence="6">
    <location>
        <begin position="16"/>
        <end position="59"/>
    </location>
</feature>
<organism evidence="7 8">
    <name type="scientific">Staurois parvus</name>
    <dbReference type="NCBI Taxonomy" id="386267"/>
    <lineage>
        <taxon>Eukaryota</taxon>
        <taxon>Metazoa</taxon>
        <taxon>Chordata</taxon>
        <taxon>Craniata</taxon>
        <taxon>Vertebrata</taxon>
        <taxon>Euteleostomi</taxon>
        <taxon>Amphibia</taxon>
        <taxon>Batrachia</taxon>
        <taxon>Anura</taxon>
        <taxon>Neobatrachia</taxon>
        <taxon>Ranoidea</taxon>
        <taxon>Ranidae</taxon>
        <taxon>Staurois</taxon>
    </lineage>
</organism>
<sequence length="122" mass="13946">MHNSFFVVLAIKTALNECDGSPYERRNCGYPGISFSDCARRGCCFNTSVRGVNWCYYTNSDSEYYHMCSESSDRTDCGYPGINASECYSRGCCFNSTIRRVKWCFFPKQLGKLLHHIANKIL</sequence>
<evidence type="ECO:0000256" key="4">
    <source>
        <dbReference type="PROSITE-ProRule" id="PRU00779"/>
    </source>
</evidence>
<dbReference type="PROSITE" id="PS51448">
    <property type="entry name" value="P_TREFOIL_2"/>
    <property type="match status" value="2"/>
</dbReference>
<keyword evidence="3 4" id="KW-1015">Disulfide bond</keyword>
<dbReference type="PROSITE" id="PS00025">
    <property type="entry name" value="P_TREFOIL_1"/>
    <property type="match status" value="1"/>
</dbReference>
<evidence type="ECO:0000256" key="1">
    <source>
        <dbReference type="ARBA" id="ARBA00004613"/>
    </source>
</evidence>
<dbReference type="CDD" id="cd00111">
    <property type="entry name" value="Trefoil"/>
    <property type="match status" value="2"/>
</dbReference>
<dbReference type="InterPro" id="IPR017957">
    <property type="entry name" value="P_trefoil_CS"/>
</dbReference>
<comment type="caution">
    <text evidence="4">Lacks conserved residue(s) required for the propagation of feature annotation.</text>
</comment>
<evidence type="ECO:0000259" key="6">
    <source>
        <dbReference type="PROSITE" id="PS51448"/>
    </source>
</evidence>
<dbReference type="PANTHER" id="PTHR13826:SF14">
    <property type="entry name" value="TREFOIL FACTOR 2"/>
    <property type="match status" value="1"/>
</dbReference>
<feature type="disulfide bond" evidence="4">
    <location>
        <begin position="87"/>
        <end position="104"/>
    </location>
</feature>
<dbReference type="InterPro" id="IPR017994">
    <property type="entry name" value="P_trefoil_chordata"/>
</dbReference>
<feature type="disulfide bond" evidence="4">
    <location>
        <begin position="38"/>
        <end position="55"/>
    </location>
</feature>